<feature type="domain" description="GAG-pre-integrase" evidence="3">
    <location>
        <begin position="181"/>
        <end position="254"/>
    </location>
</feature>
<dbReference type="PANTHER" id="PTHR11439:SF509">
    <property type="entry name" value="RNA-DIRECTED DNA POLYMERASE"/>
    <property type="match status" value="1"/>
</dbReference>
<dbReference type="PANTHER" id="PTHR11439">
    <property type="entry name" value="GAG-POL-RELATED RETROTRANSPOSON"/>
    <property type="match status" value="1"/>
</dbReference>
<accession>A0ABQ5DTZ2</accession>
<keyword evidence="5" id="KW-1185">Reference proteome</keyword>
<organism evidence="4 5">
    <name type="scientific">Tanacetum coccineum</name>
    <dbReference type="NCBI Taxonomy" id="301880"/>
    <lineage>
        <taxon>Eukaryota</taxon>
        <taxon>Viridiplantae</taxon>
        <taxon>Streptophyta</taxon>
        <taxon>Embryophyta</taxon>
        <taxon>Tracheophyta</taxon>
        <taxon>Spermatophyta</taxon>
        <taxon>Magnoliopsida</taxon>
        <taxon>eudicotyledons</taxon>
        <taxon>Gunneridae</taxon>
        <taxon>Pentapetalae</taxon>
        <taxon>asterids</taxon>
        <taxon>campanulids</taxon>
        <taxon>Asterales</taxon>
        <taxon>Asteraceae</taxon>
        <taxon>Asteroideae</taxon>
        <taxon>Anthemideae</taxon>
        <taxon>Anthemidinae</taxon>
        <taxon>Tanacetum</taxon>
    </lineage>
</organism>
<sequence>MVPRTVFTRSGGISLNTARPVNTVQPRTAVDNAGPMKTIINNAYSTARRPFNKITAANNSNFTKKVNTFKGTRVNTARPKAVLSDVKENKRNVVKASTCWVWRSKHKVLDHETDHILQIMKKLMEDLLPLEELKFNLFSVSQMCDKKNIVLFIDTECVVLSLDFKLTDENHGLLKVPRKDNMYSVDLKNIAPQGGLTCLFAKATPDESNLWHRRLGHVNFKTKNKLVRRSLVRGLPSKLFEILQTCVACQKGKQHRASCIENLIDLKVKVIRCDNGTEFKNKVMNQFCEMKGRKSALSFMRPFGCLVTIFNTIDHLDALTNSMNYKPVVAGNQSNGNAGTKACDDAGRRKRRMLKIQNEDSEVTSTIEPKVNQEKDANVNSTNNIKNVNVAGIVDNVVAENIVYGRVDDLNMPELDCSSTKGIQLDEAIQEELLQFKLQEVWTLVELHNGKRAIGTKWVIRNKKDKRGIGIKNKARLVAQGYTQEEGIDYDEIFAPVARIEAIRLFLAYASFKDFVVYQRMSRLTFFLGLQVKQKEDGIFISQDKYVNEILNKFGFSDVKTTRTPIETQKALLKDADGKDVDEHLYRSMIGSLMYLTSSRAKLRKEDTTEVSFLGCRLISWQCKKQTVVANSTTEAEYIAASNSDYTTNDDLNGMEKLLKMKFELVLQFWATAKVKTVNGEVKDTSPMFLDKQVEGMSKHKEVYVTPSHTKKVFANIKSVPTHSNDPLLSSEDRLKLTKLMELCTSLSQRVLDLEKTKTSQAVEITKLKKRVKKLEGKRKSKPLGIKILFKIGRYAQIVSSEDEGLGDQEDASKQGRKIADIDANAEVTLVDETQGRNDEEMFDTAQLDAELEEEEKLARQREEDVNIAEWDNVQAIMDADYELAARLQTEEQGELTIKRKAEEQRRKPPTKAQKRNTMSTYLKNMAGYKHNQLKTKRFEDIQMLFDKEMKRVNTFVDMDTELVKDNEIRSEGSSKREDTELEY</sequence>
<dbReference type="Pfam" id="PF07727">
    <property type="entry name" value="RVT_2"/>
    <property type="match status" value="1"/>
</dbReference>
<evidence type="ECO:0000259" key="3">
    <source>
        <dbReference type="Pfam" id="PF13976"/>
    </source>
</evidence>
<evidence type="ECO:0000259" key="2">
    <source>
        <dbReference type="Pfam" id="PF07727"/>
    </source>
</evidence>
<evidence type="ECO:0000256" key="1">
    <source>
        <dbReference type="SAM" id="MobiDB-lite"/>
    </source>
</evidence>
<dbReference type="InterPro" id="IPR013103">
    <property type="entry name" value="RVT_2"/>
</dbReference>
<dbReference type="InterPro" id="IPR025724">
    <property type="entry name" value="GAG-pre-integrase_dom"/>
</dbReference>
<name>A0ABQ5DTZ2_9ASTR</name>
<reference evidence="4" key="1">
    <citation type="journal article" date="2022" name="Int. J. Mol. Sci.">
        <title>Draft Genome of Tanacetum Coccineum: Genomic Comparison of Closely Related Tanacetum-Family Plants.</title>
        <authorList>
            <person name="Yamashiro T."/>
            <person name="Shiraishi A."/>
            <person name="Nakayama K."/>
            <person name="Satake H."/>
        </authorList>
    </citation>
    <scope>NUCLEOTIDE SEQUENCE</scope>
</reference>
<gene>
    <name evidence="4" type="ORF">Tco_0940394</name>
</gene>
<dbReference type="EMBL" id="BQNB010015482">
    <property type="protein sequence ID" value="GJT40529.1"/>
    <property type="molecule type" value="Genomic_DNA"/>
</dbReference>
<evidence type="ECO:0000313" key="4">
    <source>
        <dbReference type="EMBL" id="GJT40529.1"/>
    </source>
</evidence>
<feature type="region of interest" description="Disordered" evidence="1">
    <location>
        <begin position="965"/>
        <end position="984"/>
    </location>
</feature>
<reference evidence="4" key="2">
    <citation type="submission" date="2022-01" db="EMBL/GenBank/DDBJ databases">
        <authorList>
            <person name="Yamashiro T."/>
            <person name="Shiraishi A."/>
            <person name="Satake H."/>
            <person name="Nakayama K."/>
        </authorList>
    </citation>
    <scope>NUCLEOTIDE SEQUENCE</scope>
</reference>
<feature type="domain" description="Reverse transcriptase Ty1/copia-type" evidence="2">
    <location>
        <begin position="440"/>
        <end position="519"/>
    </location>
</feature>
<evidence type="ECO:0000313" key="5">
    <source>
        <dbReference type="Proteomes" id="UP001151760"/>
    </source>
</evidence>
<dbReference type="Pfam" id="PF13976">
    <property type="entry name" value="gag_pre-integrs"/>
    <property type="match status" value="1"/>
</dbReference>
<protein>
    <submittedName>
        <fullName evidence="4">Ribonuclease H-like domain-containing protein</fullName>
    </submittedName>
</protein>
<dbReference type="Proteomes" id="UP001151760">
    <property type="component" value="Unassembled WGS sequence"/>
</dbReference>
<comment type="caution">
    <text evidence="4">The sequence shown here is derived from an EMBL/GenBank/DDBJ whole genome shotgun (WGS) entry which is preliminary data.</text>
</comment>
<proteinExistence type="predicted"/>